<evidence type="ECO:0000256" key="3">
    <source>
        <dbReference type="SAM" id="MobiDB-lite"/>
    </source>
</evidence>
<dbReference type="GO" id="GO:0009062">
    <property type="term" value="P:fatty acid catabolic process"/>
    <property type="evidence" value="ECO:0007669"/>
    <property type="project" value="TreeGrafter"/>
</dbReference>
<proteinExistence type="inferred from homology"/>
<feature type="compositionally biased region" description="Polar residues" evidence="3">
    <location>
        <begin position="534"/>
        <end position="548"/>
    </location>
</feature>
<dbReference type="InterPro" id="IPR036412">
    <property type="entry name" value="HAD-like_sf"/>
</dbReference>
<feature type="region of interest" description="Disordered" evidence="3">
    <location>
        <begin position="340"/>
        <end position="378"/>
    </location>
</feature>
<evidence type="ECO:0000313" key="5">
    <source>
        <dbReference type="EMBL" id="OQV14568.1"/>
    </source>
</evidence>
<dbReference type="InterPro" id="IPR026058">
    <property type="entry name" value="LIPIN"/>
</dbReference>
<feature type="region of interest" description="Disordered" evidence="3">
    <location>
        <begin position="480"/>
        <end position="505"/>
    </location>
</feature>
<feature type="region of interest" description="Disordered" evidence="3">
    <location>
        <begin position="908"/>
        <end position="948"/>
    </location>
</feature>
<dbReference type="AlphaFoldDB" id="A0A1W0WH86"/>
<dbReference type="GO" id="GO:0019432">
    <property type="term" value="P:triglyceride biosynthetic process"/>
    <property type="evidence" value="ECO:0007669"/>
    <property type="project" value="TreeGrafter"/>
</dbReference>
<dbReference type="Pfam" id="PF08235">
    <property type="entry name" value="LNS2"/>
    <property type="match status" value="1"/>
</dbReference>
<reference evidence="6" key="1">
    <citation type="submission" date="2017-01" db="EMBL/GenBank/DDBJ databases">
        <title>Comparative genomics of anhydrobiosis in the tardigrade Hypsibius dujardini.</title>
        <authorList>
            <person name="Yoshida Y."/>
            <person name="Koutsovoulos G."/>
            <person name="Laetsch D."/>
            <person name="Stevens L."/>
            <person name="Kumar S."/>
            <person name="Horikawa D."/>
            <person name="Ishino K."/>
            <person name="Komine S."/>
            <person name="Tomita M."/>
            <person name="Blaxter M."/>
            <person name="Arakawa K."/>
        </authorList>
    </citation>
    <scope>NUCLEOTIDE SEQUENCE [LARGE SCALE GENOMIC DNA]</scope>
    <source>
        <strain evidence="6">Z151</strain>
    </source>
</reference>
<dbReference type="OrthoDB" id="4567at2759"/>
<feature type="compositionally biased region" description="Basic residues" evidence="3">
    <location>
        <begin position="250"/>
        <end position="266"/>
    </location>
</feature>
<name>A0A1W0WH86_HYPEX</name>
<feature type="compositionally biased region" description="Polar residues" evidence="3">
    <location>
        <begin position="437"/>
        <end position="446"/>
    </location>
</feature>
<dbReference type="InterPro" id="IPR013209">
    <property type="entry name" value="LNS2"/>
</dbReference>
<dbReference type="InterPro" id="IPR031315">
    <property type="entry name" value="LNS2/PITP"/>
</dbReference>
<organism evidence="5 6">
    <name type="scientific">Hypsibius exemplaris</name>
    <name type="common">Freshwater tardigrade</name>
    <dbReference type="NCBI Taxonomy" id="2072580"/>
    <lineage>
        <taxon>Eukaryota</taxon>
        <taxon>Metazoa</taxon>
        <taxon>Ecdysozoa</taxon>
        <taxon>Tardigrada</taxon>
        <taxon>Eutardigrada</taxon>
        <taxon>Parachela</taxon>
        <taxon>Hypsibioidea</taxon>
        <taxon>Hypsibiidae</taxon>
        <taxon>Hypsibius</taxon>
    </lineage>
</organism>
<feature type="region of interest" description="Disordered" evidence="3">
    <location>
        <begin position="404"/>
        <end position="468"/>
    </location>
</feature>
<evidence type="ECO:0000259" key="4">
    <source>
        <dbReference type="SMART" id="SM00775"/>
    </source>
</evidence>
<evidence type="ECO:0000256" key="1">
    <source>
        <dbReference type="ARBA" id="ARBA00001180"/>
    </source>
</evidence>
<dbReference type="Proteomes" id="UP000192578">
    <property type="component" value="Unassembled WGS sequence"/>
</dbReference>
<dbReference type="GO" id="GO:0008195">
    <property type="term" value="F:phosphatidate phosphatase activity"/>
    <property type="evidence" value="ECO:0007669"/>
    <property type="project" value="UniProtKB-EC"/>
</dbReference>
<comment type="caution">
    <text evidence="5">The sequence shown here is derived from an EMBL/GenBank/DDBJ whole genome shotgun (WGS) entry which is preliminary data.</text>
</comment>
<feature type="compositionally biased region" description="Pro residues" evidence="3">
    <location>
        <begin position="167"/>
        <end position="178"/>
    </location>
</feature>
<dbReference type="EMBL" id="MTYJ01000103">
    <property type="protein sequence ID" value="OQV14568.1"/>
    <property type="molecule type" value="Genomic_DNA"/>
</dbReference>
<comment type="catalytic activity">
    <reaction evidence="1">
        <text>a 1,2-diacyl-sn-glycero-3-phosphate + H2O = a 1,2-diacyl-sn-glycerol + phosphate</text>
        <dbReference type="Rhea" id="RHEA:27429"/>
        <dbReference type="ChEBI" id="CHEBI:15377"/>
        <dbReference type="ChEBI" id="CHEBI:17815"/>
        <dbReference type="ChEBI" id="CHEBI:43474"/>
        <dbReference type="ChEBI" id="CHEBI:58608"/>
        <dbReference type="EC" id="3.1.3.4"/>
    </reaction>
    <physiologicalReaction direction="left-to-right" evidence="1">
        <dbReference type="Rhea" id="RHEA:27430"/>
    </physiologicalReaction>
</comment>
<feature type="region of interest" description="Disordered" evidence="3">
    <location>
        <begin position="156"/>
        <end position="304"/>
    </location>
</feature>
<dbReference type="PANTHER" id="PTHR12181:SF12">
    <property type="entry name" value="PHOSPHATIDATE PHOSPHATASE"/>
    <property type="match status" value="1"/>
</dbReference>
<feature type="compositionally biased region" description="Basic and acidic residues" evidence="3">
    <location>
        <begin position="267"/>
        <end position="278"/>
    </location>
</feature>
<feature type="compositionally biased region" description="Polar residues" evidence="3">
    <location>
        <begin position="559"/>
        <end position="568"/>
    </location>
</feature>
<feature type="compositionally biased region" description="Basic and acidic residues" evidence="3">
    <location>
        <begin position="938"/>
        <end position="948"/>
    </location>
</feature>
<dbReference type="GO" id="GO:0045944">
    <property type="term" value="P:positive regulation of transcription by RNA polymerase II"/>
    <property type="evidence" value="ECO:0007669"/>
    <property type="project" value="TreeGrafter"/>
</dbReference>
<protein>
    <submittedName>
        <fullName evidence="5">Phosphatidate phosphatase LPIN3</fullName>
    </submittedName>
</protein>
<dbReference type="SMART" id="SM00775">
    <property type="entry name" value="LNS2"/>
    <property type="match status" value="1"/>
</dbReference>
<feature type="domain" description="LNS2/PITP" evidence="4">
    <location>
        <begin position="693"/>
        <end position="849"/>
    </location>
</feature>
<evidence type="ECO:0000313" key="6">
    <source>
        <dbReference type="Proteomes" id="UP000192578"/>
    </source>
</evidence>
<keyword evidence="6" id="KW-1185">Reference proteome</keyword>
<dbReference type="GO" id="GO:0005634">
    <property type="term" value="C:nucleus"/>
    <property type="evidence" value="ECO:0007669"/>
    <property type="project" value="TreeGrafter"/>
</dbReference>
<dbReference type="PANTHER" id="PTHR12181">
    <property type="entry name" value="LIPIN"/>
    <property type="match status" value="1"/>
</dbReference>
<accession>A0A1W0WH86</accession>
<comment type="similarity">
    <text evidence="2">Belongs to the lipin family.</text>
</comment>
<feature type="region of interest" description="Disordered" evidence="3">
    <location>
        <begin position="534"/>
        <end position="570"/>
    </location>
</feature>
<sequence>MPEFGVRFPAISSYPRRLVDYYRTPHLDDGRGRLECEKPKNSRESKMNYIGKFVTNIRDFYNDLNPATLSGAIDVVVVEQEDGTFACSPFHVRFGKRGVFNRREKIVDITINGEPVDMQMKLGETGEAFFVHAEEEAEEQMAANLATSPLPGSFFPDGLLTISSPPNSAPAPSAPPPSLATSGTPHIPLVLDETKSSLQSGPSSEMMATAATGREVRRQLSESPESPDRIRHESGNDSDKMSLSPDAKKQQSRSRKRRRARMRKQRSKEEDDIFRMDMTDEDSREPTPELDAGPSGGLPRTSSLPDIADMTEELQVEETNDGPSPSAMLATRRLSNSLSFSHLPKEPHHVHFAPNFPTRPIPNESHTAKSEGQLTPPKSLALGLQDDIASGCLSDSEVDLKRSGTRKLNENDGANVTWQWGELPETTPSKGGHLPDTATSPLQGSFENIAPSLPVESGSNTEEQPKPGYLRGMLSFIRRPKPVSPATSSLAMNVTSPKKPTEESGKYLSDLVAEDISSSQKEKYLALDSFGGQNAGLSPLGSNGTLKTPSPDRLKEQPKTGQSASAIQPASIENVPDMAVAMPSLVEVNGKSIELVPLAAQERAKAIDELAMDAKSSEYSSMASSPPLSDTDSEKTIEKGRVYRKTLRLTSDQIKTLPLQMGLNEAEFCIVTKYQGSATCKCNIFLWRYDDKIVISDIDGTITKSDVLGHILPVVGSTWAQAGVAGLYNRINNNGYKFLYLSSRAIGQANFTRDHLRSIIQENVTLPDGPLLLSPKSLFLAFHQEVIVKRPEEFKIACLNDIRGLFPPGRNPFFAAYGNKVTDLIAYRTVGVPKNRIFTINYQGQLNLDVLRQAQSSYSQQSTLVDMVFPPLRVLPSRNELVSELECADEFGSFSFWKQPLPDIEKAFLLPPPDDEPVSSKSGKAAKAKAGRTSSSPVKDDAGKAARK</sequence>
<feature type="compositionally biased region" description="Basic and acidic residues" evidence="3">
    <location>
        <begin position="214"/>
        <end position="240"/>
    </location>
</feature>
<dbReference type="InterPro" id="IPR007651">
    <property type="entry name" value="Lipin_N"/>
</dbReference>
<dbReference type="GO" id="GO:0032869">
    <property type="term" value="P:cellular response to insulin stimulus"/>
    <property type="evidence" value="ECO:0007669"/>
    <property type="project" value="TreeGrafter"/>
</dbReference>
<feature type="compositionally biased region" description="Polar residues" evidence="3">
    <location>
        <begin position="485"/>
        <end position="498"/>
    </location>
</feature>
<dbReference type="Pfam" id="PF04571">
    <property type="entry name" value="Lipin_N"/>
    <property type="match status" value="1"/>
</dbReference>
<evidence type="ECO:0000256" key="2">
    <source>
        <dbReference type="ARBA" id="ARBA00005476"/>
    </source>
</evidence>
<gene>
    <name evidence="5" type="ORF">BV898_11288</name>
</gene>
<dbReference type="GO" id="GO:0003713">
    <property type="term" value="F:transcription coactivator activity"/>
    <property type="evidence" value="ECO:0007669"/>
    <property type="project" value="TreeGrafter"/>
</dbReference>
<dbReference type="SUPFAM" id="SSF56784">
    <property type="entry name" value="HAD-like"/>
    <property type="match status" value="1"/>
</dbReference>